<reference evidence="6" key="2">
    <citation type="submission" date="2020-09" db="EMBL/GenBank/DDBJ databases">
        <authorList>
            <person name="Sun Q."/>
            <person name="Zhou Y."/>
        </authorList>
    </citation>
    <scope>NUCLEOTIDE SEQUENCE</scope>
    <source>
        <strain evidence="6">CGMCC 1.15447</strain>
    </source>
</reference>
<evidence type="ECO:0000256" key="4">
    <source>
        <dbReference type="SAM" id="SignalP"/>
    </source>
</evidence>
<accession>A0A916RDJ3</accession>
<dbReference type="Pfam" id="PF01520">
    <property type="entry name" value="Amidase_3"/>
    <property type="match status" value="1"/>
</dbReference>
<feature type="signal peptide" evidence="4">
    <location>
        <begin position="1"/>
        <end position="21"/>
    </location>
</feature>
<feature type="domain" description="MurNAc-LAA" evidence="5">
    <location>
        <begin position="28"/>
        <end position="215"/>
    </location>
</feature>
<dbReference type="EMBL" id="BMJB01000001">
    <property type="protein sequence ID" value="GGA53347.1"/>
    <property type="molecule type" value="Genomic_DNA"/>
</dbReference>
<sequence length="233" mass="24051">MLPRRRHIAALLLLVATATFAQQPRSTILLDPAHGGPDSGAHLANNVLEKDVTLAFAARLRASLTAAGLAVATTRDIDPGTVMAADLRAGIANHARPAACILIHATDSGNGVHIITSALPATNTQPRIIPWNTAQAAFIPQSLALANQAGAALTRANLPVLVEQASVRPIDNLTCPAIAIEIAPLGNPSNPDELTPVTDAAYQQRIADAVAKAVAAWRSQPAAPVIEDTGAAQ</sequence>
<organism evidence="6 7">
    <name type="scientific">Edaphobacter acidisoli</name>
    <dbReference type="NCBI Taxonomy" id="2040573"/>
    <lineage>
        <taxon>Bacteria</taxon>
        <taxon>Pseudomonadati</taxon>
        <taxon>Acidobacteriota</taxon>
        <taxon>Terriglobia</taxon>
        <taxon>Terriglobales</taxon>
        <taxon>Acidobacteriaceae</taxon>
        <taxon>Edaphobacter</taxon>
    </lineage>
</organism>
<comment type="catalytic activity">
    <reaction evidence="1">
        <text>Hydrolyzes the link between N-acetylmuramoyl residues and L-amino acid residues in certain cell-wall glycopeptides.</text>
        <dbReference type="EC" id="3.5.1.28"/>
    </reaction>
</comment>
<name>A0A916RDJ3_9BACT</name>
<gene>
    <name evidence="6" type="ORF">GCM10011507_00510</name>
</gene>
<evidence type="ECO:0000256" key="1">
    <source>
        <dbReference type="ARBA" id="ARBA00001561"/>
    </source>
</evidence>
<keyword evidence="7" id="KW-1185">Reference proteome</keyword>
<dbReference type="GO" id="GO:0008745">
    <property type="term" value="F:N-acetylmuramoyl-L-alanine amidase activity"/>
    <property type="evidence" value="ECO:0007669"/>
    <property type="project" value="UniProtKB-EC"/>
</dbReference>
<dbReference type="PANTHER" id="PTHR30404:SF0">
    <property type="entry name" value="N-ACETYLMURAMOYL-L-ALANINE AMIDASE AMIC"/>
    <property type="match status" value="1"/>
</dbReference>
<dbReference type="InterPro" id="IPR050695">
    <property type="entry name" value="N-acetylmuramoyl_amidase_3"/>
</dbReference>
<dbReference type="EC" id="3.5.1.28" evidence="2"/>
<dbReference type="AlphaFoldDB" id="A0A916RDJ3"/>
<protein>
    <recommendedName>
        <fullName evidence="2">N-acetylmuramoyl-L-alanine amidase</fullName>
        <ecNumber evidence="2">3.5.1.28</ecNumber>
    </recommendedName>
</protein>
<dbReference type="Gene3D" id="3.40.630.40">
    <property type="entry name" value="Zn-dependent exopeptidases"/>
    <property type="match status" value="1"/>
</dbReference>
<proteinExistence type="predicted"/>
<dbReference type="CDD" id="cd02696">
    <property type="entry name" value="MurNAc-LAA"/>
    <property type="match status" value="1"/>
</dbReference>
<keyword evidence="4" id="KW-0732">Signal</keyword>
<evidence type="ECO:0000259" key="5">
    <source>
        <dbReference type="Pfam" id="PF01520"/>
    </source>
</evidence>
<reference evidence="6" key="1">
    <citation type="journal article" date="2014" name="Int. J. Syst. Evol. Microbiol.">
        <title>Complete genome sequence of Corynebacterium casei LMG S-19264T (=DSM 44701T), isolated from a smear-ripened cheese.</title>
        <authorList>
            <consortium name="US DOE Joint Genome Institute (JGI-PGF)"/>
            <person name="Walter F."/>
            <person name="Albersmeier A."/>
            <person name="Kalinowski J."/>
            <person name="Ruckert C."/>
        </authorList>
    </citation>
    <scope>NUCLEOTIDE SEQUENCE</scope>
    <source>
        <strain evidence="6">CGMCC 1.15447</strain>
    </source>
</reference>
<dbReference type="PANTHER" id="PTHR30404">
    <property type="entry name" value="N-ACETYLMURAMOYL-L-ALANINE AMIDASE"/>
    <property type="match status" value="1"/>
</dbReference>
<dbReference type="GO" id="GO:0009253">
    <property type="term" value="P:peptidoglycan catabolic process"/>
    <property type="evidence" value="ECO:0007669"/>
    <property type="project" value="InterPro"/>
</dbReference>
<evidence type="ECO:0000256" key="2">
    <source>
        <dbReference type="ARBA" id="ARBA00011901"/>
    </source>
</evidence>
<evidence type="ECO:0000313" key="6">
    <source>
        <dbReference type="EMBL" id="GGA53347.1"/>
    </source>
</evidence>
<evidence type="ECO:0000313" key="7">
    <source>
        <dbReference type="Proteomes" id="UP000648801"/>
    </source>
</evidence>
<dbReference type="SUPFAM" id="SSF53187">
    <property type="entry name" value="Zn-dependent exopeptidases"/>
    <property type="match status" value="1"/>
</dbReference>
<dbReference type="GO" id="GO:0030288">
    <property type="term" value="C:outer membrane-bounded periplasmic space"/>
    <property type="evidence" value="ECO:0007669"/>
    <property type="project" value="TreeGrafter"/>
</dbReference>
<keyword evidence="3" id="KW-0378">Hydrolase</keyword>
<comment type="caution">
    <text evidence="6">The sequence shown here is derived from an EMBL/GenBank/DDBJ whole genome shotgun (WGS) entry which is preliminary data.</text>
</comment>
<dbReference type="Proteomes" id="UP000648801">
    <property type="component" value="Unassembled WGS sequence"/>
</dbReference>
<feature type="chain" id="PRO_5037483353" description="N-acetylmuramoyl-L-alanine amidase" evidence="4">
    <location>
        <begin position="22"/>
        <end position="233"/>
    </location>
</feature>
<evidence type="ECO:0000256" key="3">
    <source>
        <dbReference type="ARBA" id="ARBA00022801"/>
    </source>
</evidence>
<dbReference type="InterPro" id="IPR002508">
    <property type="entry name" value="MurNAc-LAA_cat"/>
</dbReference>
<dbReference type="RefSeq" id="WP_188757386.1">
    <property type="nucleotide sequence ID" value="NZ_BMJB01000001.1"/>
</dbReference>